<evidence type="ECO:0000259" key="4">
    <source>
        <dbReference type="Pfam" id="PF13649"/>
    </source>
</evidence>
<keyword evidence="2" id="KW-0808">Transferase</keyword>
<name>A0ABP8H5C7_9BURK</name>
<evidence type="ECO:0000313" key="5">
    <source>
        <dbReference type="EMBL" id="GAA4334391.1"/>
    </source>
</evidence>
<dbReference type="Proteomes" id="UP001501671">
    <property type="component" value="Unassembled WGS sequence"/>
</dbReference>
<evidence type="ECO:0000256" key="2">
    <source>
        <dbReference type="ARBA" id="ARBA00022679"/>
    </source>
</evidence>
<evidence type="ECO:0000256" key="3">
    <source>
        <dbReference type="ARBA" id="ARBA00022691"/>
    </source>
</evidence>
<dbReference type="GO" id="GO:0032259">
    <property type="term" value="P:methylation"/>
    <property type="evidence" value="ECO:0007669"/>
    <property type="project" value="UniProtKB-KW"/>
</dbReference>
<dbReference type="PANTHER" id="PTHR43464">
    <property type="entry name" value="METHYLTRANSFERASE"/>
    <property type="match status" value="1"/>
</dbReference>
<sequence>MSDADQLRWNRRYAEGSYRSRSMPSPFLEHWLGHVPAGRALDVACGAGRNALRLAEAGFAVDAVDISTVALEMAGEEARRRQLTVNWQAGDLDSLAFEPGAYQLITVFRFHDPALWPRLIKALAPDGWILVEHHLRTPLPVAGPESEAFRIAPGELLDVFKALRIVHYSEKIEEPVPGRIEANVRVAACNGFPGW</sequence>
<dbReference type="CDD" id="cd02440">
    <property type="entry name" value="AdoMet_MTases"/>
    <property type="match status" value="1"/>
</dbReference>
<feature type="domain" description="Methyltransferase" evidence="4">
    <location>
        <begin position="41"/>
        <end position="124"/>
    </location>
</feature>
<comment type="caution">
    <text evidence="5">The sequence shown here is derived from an EMBL/GenBank/DDBJ whole genome shotgun (WGS) entry which is preliminary data.</text>
</comment>
<proteinExistence type="predicted"/>
<dbReference type="InterPro" id="IPR041698">
    <property type="entry name" value="Methyltransf_25"/>
</dbReference>
<keyword evidence="3" id="KW-0949">S-adenosyl-L-methionine</keyword>
<evidence type="ECO:0000256" key="1">
    <source>
        <dbReference type="ARBA" id="ARBA00022603"/>
    </source>
</evidence>
<dbReference type="SUPFAM" id="SSF53335">
    <property type="entry name" value="S-adenosyl-L-methionine-dependent methyltransferases"/>
    <property type="match status" value="1"/>
</dbReference>
<dbReference type="InterPro" id="IPR029063">
    <property type="entry name" value="SAM-dependent_MTases_sf"/>
</dbReference>
<keyword evidence="6" id="KW-1185">Reference proteome</keyword>
<protein>
    <submittedName>
        <fullName evidence="5">Methyltransferase domain-containing protein</fullName>
    </submittedName>
</protein>
<reference evidence="6" key="1">
    <citation type="journal article" date="2019" name="Int. J. Syst. Evol. Microbiol.">
        <title>The Global Catalogue of Microorganisms (GCM) 10K type strain sequencing project: providing services to taxonomists for standard genome sequencing and annotation.</title>
        <authorList>
            <consortium name="The Broad Institute Genomics Platform"/>
            <consortium name="The Broad Institute Genome Sequencing Center for Infectious Disease"/>
            <person name="Wu L."/>
            <person name="Ma J."/>
        </authorList>
    </citation>
    <scope>NUCLEOTIDE SEQUENCE [LARGE SCALE GENOMIC DNA]</scope>
    <source>
        <strain evidence="6">JCM 17666</strain>
    </source>
</reference>
<dbReference type="Gene3D" id="3.40.50.150">
    <property type="entry name" value="Vaccinia Virus protein VP39"/>
    <property type="match status" value="1"/>
</dbReference>
<dbReference type="PANTHER" id="PTHR43464:SF19">
    <property type="entry name" value="UBIQUINONE BIOSYNTHESIS O-METHYLTRANSFERASE, MITOCHONDRIAL"/>
    <property type="match status" value="1"/>
</dbReference>
<dbReference type="EMBL" id="BAABFO010000012">
    <property type="protein sequence ID" value="GAA4334391.1"/>
    <property type="molecule type" value="Genomic_DNA"/>
</dbReference>
<evidence type="ECO:0000313" key="6">
    <source>
        <dbReference type="Proteomes" id="UP001501671"/>
    </source>
</evidence>
<keyword evidence="1 5" id="KW-0489">Methyltransferase</keyword>
<accession>A0ABP8H5C7</accession>
<organism evidence="5 6">
    <name type="scientific">Pigmentiphaga soli</name>
    <dbReference type="NCBI Taxonomy" id="1007095"/>
    <lineage>
        <taxon>Bacteria</taxon>
        <taxon>Pseudomonadati</taxon>
        <taxon>Pseudomonadota</taxon>
        <taxon>Betaproteobacteria</taxon>
        <taxon>Burkholderiales</taxon>
        <taxon>Alcaligenaceae</taxon>
        <taxon>Pigmentiphaga</taxon>
    </lineage>
</organism>
<dbReference type="Pfam" id="PF13649">
    <property type="entry name" value="Methyltransf_25"/>
    <property type="match status" value="1"/>
</dbReference>
<dbReference type="GO" id="GO:0008168">
    <property type="term" value="F:methyltransferase activity"/>
    <property type="evidence" value="ECO:0007669"/>
    <property type="project" value="UniProtKB-KW"/>
</dbReference>
<gene>
    <name evidence="5" type="ORF">GCM10023144_26580</name>
</gene>